<reference evidence="3" key="1">
    <citation type="journal article" date="2019" name="Int. J. Syst. Evol. Microbiol.">
        <title>The Global Catalogue of Microorganisms (GCM) 10K type strain sequencing project: providing services to taxonomists for standard genome sequencing and annotation.</title>
        <authorList>
            <consortium name="The Broad Institute Genomics Platform"/>
            <consortium name="The Broad Institute Genome Sequencing Center for Infectious Disease"/>
            <person name="Wu L."/>
            <person name="Ma J."/>
        </authorList>
    </citation>
    <scope>NUCLEOTIDE SEQUENCE [LARGE SCALE GENOMIC DNA]</scope>
    <source>
        <strain evidence="3">JCM 16908</strain>
    </source>
</reference>
<dbReference type="EMBL" id="BAAAZR010000001">
    <property type="protein sequence ID" value="GAA3787973.1"/>
    <property type="molecule type" value="Genomic_DNA"/>
</dbReference>
<feature type="compositionally biased region" description="Polar residues" evidence="1">
    <location>
        <begin position="42"/>
        <end position="58"/>
    </location>
</feature>
<name>A0ABP7HBI9_9ACTN</name>
<keyword evidence="3" id="KW-1185">Reference proteome</keyword>
<dbReference type="Proteomes" id="UP001500888">
    <property type="component" value="Unassembled WGS sequence"/>
</dbReference>
<gene>
    <name evidence="2" type="ORF">GCM10022226_03160</name>
</gene>
<feature type="region of interest" description="Disordered" evidence="1">
    <location>
        <begin position="37"/>
        <end position="58"/>
    </location>
</feature>
<evidence type="ECO:0000313" key="3">
    <source>
        <dbReference type="Proteomes" id="UP001500888"/>
    </source>
</evidence>
<organism evidence="2 3">
    <name type="scientific">Sphaerisporangium flaviroseum</name>
    <dbReference type="NCBI Taxonomy" id="509199"/>
    <lineage>
        <taxon>Bacteria</taxon>
        <taxon>Bacillati</taxon>
        <taxon>Actinomycetota</taxon>
        <taxon>Actinomycetes</taxon>
        <taxon>Streptosporangiales</taxon>
        <taxon>Streptosporangiaceae</taxon>
        <taxon>Sphaerisporangium</taxon>
    </lineage>
</organism>
<proteinExistence type="predicted"/>
<accession>A0ABP7HBI9</accession>
<sequence length="58" mass="6359">MHRTIWGVGAQRPTGVREGLRVTSQTANYPSDAFVTRKPSATAYNGHTSENRSNQINA</sequence>
<evidence type="ECO:0000313" key="2">
    <source>
        <dbReference type="EMBL" id="GAA3787973.1"/>
    </source>
</evidence>
<evidence type="ECO:0000256" key="1">
    <source>
        <dbReference type="SAM" id="MobiDB-lite"/>
    </source>
</evidence>
<comment type="caution">
    <text evidence="2">The sequence shown here is derived from an EMBL/GenBank/DDBJ whole genome shotgun (WGS) entry which is preliminary data.</text>
</comment>
<protein>
    <submittedName>
        <fullName evidence="2">Uncharacterized protein</fullName>
    </submittedName>
</protein>